<dbReference type="GO" id="GO:0009103">
    <property type="term" value="P:lipopolysaccharide biosynthetic process"/>
    <property type="evidence" value="ECO:0007669"/>
    <property type="project" value="TreeGrafter"/>
</dbReference>
<dbReference type="PANTHER" id="PTHR23028:SF53">
    <property type="entry name" value="ACYL_TRANSF_3 DOMAIN-CONTAINING PROTEIN"/>
    <property type="match status" value="1"/>
</dbReference>
<dbReference type="GO" id="GO:0016020">
    <property type="term" value="C:membrane"/>
    <property type="evidence" value="ECO:0007669"/>
    <property type="project" value="TreeGrafter"/>
</dbReference>
<gene>
    <name evidence="3" type="ORF">GRH90_09785</name>
</gene>
<feature type="domain" description="Acyltransferase 3" evidence="2">
    <location>
        <begin position="10"/>
        <end position="397"/>
    </location>
</feature>
<keyword evidence="1" id="KW-0812">Transmembrane</keyword>
<feature type="transmembrane region" description="Helical" evidence="1">
    <location>
        <begin position="291"/>
        <end position="314"/>
    </location>
</feature>
<dbReference type="InterPro" id="IPR002656">
    <property type="entry name" value="Acyl_transf_3_dom"/>
</dbReference>
<keyword evidence="3" id="KW-0012">Acyltransferase</keyword>
<proteinExistence type="predicted"/>
<feature type="transmembrane region" description="Helical" evidence="1">
    <location>
        <begin position="231"/>
        <end position="252"/>
    </location>
</feature>
<keyword evidence="1" id="KW-0472">Membrane</keyword>
<keyword evidence="4" id="KW-1185">Reference proteome</keyword>
<evidence type="ECO:0000313" key="4">
    <source>
        <dbReference type="Proteomes" id="UP000461443"/>
    </source>
</evidence>
<reference evidence="3 4" key="2">
    <citation type="submission" date="2020-02" db="EMBL/GenBank/DDBJ databases">
        <title>The new genus of Enterobacteriales.</title>
        <authorList>
            <person name="Kim I.S."/>
        </authorList>
    </citation>
    <scope>NUCLEOTIDE SEQUENCE [LARGE SCALE GENOMIC DNA]</scope>
    <source>
        <strain evidence="3 4">SAP-6</strain>
    </source>
</reference>
<dbReference type="InterPro" id="IPR050879">
    <property type="entry name" value="Acyltransferase_3"/>
</dbReference>
<reference evidence="3 4" key="1">
    <citation type="submission" date="2019-12" db="EMBL/GenBank/DDBJ databases">
        <authorList>
            <person name="Lee S.D."/>
        </authorList>
    </citation>
    <scope>NUCLEOTIDE SEQUENCE [LARGE SCALE GENOMIC DNA]</scope>
    <source>
        <strain evidence="3 4">SAP-6</strain>
    </source>
</reference>
<dbReference type="EMBL" id="WUBS01000006">
    <property type="protein sequence ID" value="NDL63038.1"/>
    <property type="molecule type" value="Genomic_DNA"/>
</dbReference>
<evidence type="ECO:0000313" key="3">
    <source>
        <dbReference type="EMBL" id="NDL63038.1"/>
    </source>
</evidence>
<protein>
    <submittedName>
        <fullName evidence="3">Acyltransferase family protein</fullName>
    </submittedName>
</protein>
<feature type="transmembrane region" description="Helical" evidence="1">
    <location>
        <begin position="12"/>
        <end position="29"/>
    </location>
</feature>
<keyword evidence="1" id="KW-1133">Transmembrane helix</keyword>
<organism evidence="3 4">
    <name type="scientific">Acerihabitans arboris</name>
    <dbReference type="NCBI Taxonomy" id="2691583"/>
    <lineage>
        <taxon>Bacteria</taxon>
        <taxon>Pseudomonadati</taxon>
        <taxon>Pseudomonadota</taxon>
        <taxon>Gammaproteobacteria</taxon>
        <taxon>Enterobacterales</taxon>
        <taxon>Pectobacteriaceae</taxon>
        <taxon>Acerihabitans</taxon>
    </lineage>
</organism>
<dbReference type="Pfam" id="PF01757">
    <property type="entry name" value="Acyl_transf_3"/>
    <property type="match status" value="1"/>
</dbReference>
<sequence length="431" mass="49619">MKPLEKERFIGLEWLRFLLGCYVMLYHTAHTYPQIQSLGGVGELTSMGFFATSSFFVLSGFLLAHVYVRGNQLRDPAATFWAKRLFNLYPIHIVALVSSILVIALMQWLAIPPEGPAASVRFVVYDTNEVLGQTNPELFRHYMDNGQLAFNSVLQLLLMQAWNPYFLTFNAPLWSLSTLFFFYILFPWFAPRLMNARRTWLWLAVIWVIYLLPPAWVVWKHLYGVPYTGLLQRVPIFRVPEFFGGILGYALFRRARLKEQVLTLWQRRAMALSILGCFVAAAVLFTHGPKYWYFLLHNGLLLPSQIALIYLCALARNPDSEWLRHWSPRLGAASLSMFALHVPLFNLWRTLEQFFRGDPNLCFSDWSGCIAAAGNVQLSVGGYVTYLLMTIALCVVFQEQFVTRMRKRLVARFLTKDQHVRRLGAPGRSPS</sequence>
<feature type="transmembrane region" description="Helical" evidence="1">
    <location>
        <begin position="326"/>
        <end position="348"/>
    </location>
</feature>
<dbReference type="Proteomes" id="UP000461443">
    <property type="component" value="Unassembled WGS sequence"/>
</dbReference>
<feature type="transmembrane region" description="Helical" evidence="1">
    <location>
        <begin position="264"/>
        <end position="285"/>
    </location>
</feature>
<feature type="transmembrane region" description="Helical" evidence="1">
    <location>
        <begin position="200"/>
        <end position="219"/>
    </location>
</feature>
<dbReference type="PANTHER" id="PTHR23028">
    <property type="entry name" value="ACETYLTRANSFERASE"/>
    <property type="match status" value="1"/>
</dbReference>
<dbReference type="AlphaFoldDB" id="A0A845SKC1"/>
<dbReference type="GO" id="GO:0016747">
    <property type="term" value="F:acyltransferase activity, transferring groups other than amino-acyl groups"/>
    <property type="evidence" value="ECO:0007669"/>
    <property type="project" value="InterPro"/>
</dbReference>
<evidence type="ECO:0000256" key="1">
    <source>
        <dbReference type="SAM" id="Phobius"/>
    </source>
</evidence>
<comment type="caution">
    <text evidence="3">The sequence shown here is derived from an EMBL/GenBank/DDBJ whole genome shotgun (WGS) entry which is preliminary data.</text>
</comment>
<feature type="transmembrane region" description="Helical" evidence="1">
    <location>
        <begin position="49"/>
        <end position="68"/>
    </location>
</feature>
<accession>A0A845SKC1</accession>
<evidence type="ECO:0000259" key="2">
    <source>
        <dbReference type="Pfam" id="PF01757"/>
    </source>
</evidence>
<keyword evidence="3" id="KW-0808">Transferase</keyword>
<feature type="transmembrane region" description="Helical" evidence="1">
    <location>
        <begin position="165"/>
        <end position="188"/>
    </location>
</feature>
<name>A0A845SKC1_9GAMM</name>
<dbReference type="RefSeq" id="WP_162365758.1">
    <property type="nucleotide sequence ID" value="NZ_WUBS01000006.1"/>
</dbReference>
<feature type="transmembrane region" description="Helical" evidence="1">
    <location>
        <begin position="89"/>
        <end position="111"/>
    </location>
</feature>
<feature type="transmembrane region" description="Helical" evidence="1">
    <location>
        <begin position="383"/>
        <end position="402"/>
    </location>
</feature>